<keyword evidence="2 7" id="KW-0719">Serine esterase</keyword>
<dbReference type="NCBIfam" id="TIGR02821">
    <property type="entry name" value="fghA_ester_D"/>
    <property type="match status" value="1"/>
</dbReference>
<protein>
    <recommendedName>
        <fullName evidence="5 7">S-formylglutathione hydrolase</fullName>
        <ecNumber evidence="5 7">3.1.2.12</ecNumber>
    </recommendedName>
</protein>
<reference evidence="8 9" key="1">
    <citation type="submission" date="2017-02" db="EMBL/GenBank/DDBJ databases">
        <title>Draft genome sequence of Moraxella canis CCUG 8415A type strain.</title>
        <authorList>
            <person name="Engstrom-Jakobsson H."/>
            <person name="Salva-Serra F."/>
            <person name="Thorell K."/>
            <person name="Gonzales-Siles L."/>
            <person name="Karlsson R."/>
            <person name="Boulund F."/>
            <person name="Engstrand L."/>
            <person name="Moore E."/>
        </authorList>
    </citation>
    <scope>NUCLEOTIDE SEQUENCE [LARGE SCALE GENOMIC DNA]</scope>
    <source>
        <strain evidence="8 9">CCUG 8415A</strain>
    </source>
</reference>
<dbReference type="GO" id="GO:0046294">
    <property type="term" value="P:formaldehyde catabolic process"/>
    <property type="evidence" value="ECO:0007669"/>
    <property type="project" value="InterPro"/>
</dbReference>
<dbReference type="FunFam" id="3.40.50.1820:FF:000002">
    <property type="entry name" value="S-formylglutathione hydrolase"/>
    <property type="match status" value="1"/>
</dbReference>
<dbReference type="Pfam" id="PF00756">
    <property type="entry name" value="Esterase"/>
    <property type="match status" value="1"/>
</dbReference>
<dbReference type="PANTHER" id="PTHR10061">
    <property type="entry name" value="S-FORMYLGLUTATHIONE HYDROLASE"/>
    <property type="match status" value="1"/>
</dbReference>
<dbReference type="RefSeq" id="WP_078255290.1">
    <property type="nucleotide sequence ID" value="NZ_MUXT01000001.1"/>
</dbReference>
<evidence type="ECO:0000256" key="5">
    <source>
        <dbReference type="NCBIfam" id="TIGR02821"/>
    </source>
</evidence>
<dbReference type="InterPro" id="IPR000801">
    <property type="entry name" value="Esterase-like"/>
</dbReference>
<name>A0A1S9ZPB8_9GAMM</name>
<comment type="similarity">
    <text evidence="1 7">Belongs to the esterase D family.</text>
</comment>
<gene>
    <name evidence="8" type="ORF">B0180_01160</name>
</gene>
<evidence type="ECO:0000256" key="3">
    <source>
        <dbReference type="ARBA" id="ARBA00022801"/>
    </source>
</evidence>
<organism evidence="8 9">
    <name type="scientific">Moraxella canis</name>
    <dbReference type="NCBI Taxonomy" id="90239"/>
    <lineage>
        <taxon>Bacteria</taxon>
        <taxon>Pseudomonadati</taxon>
        <taxon>Pseudomonadota</taxon>
        <taxon>Gammaproteobacteria</taxon>
        <taxon>Moraxellales</taxon>
        <taxon>Moraxellaceae</taxon>
        <taxon>Moraxella</taxon>
    </lineage>
</organism>
<dbReference type="InterPro" id="IPR029058">
    <property type="entry name" value="AB_hydrolase_fold"/>
</dbReference>
<comment type="caution">
    <text evidence="8">The sequence shown here is derived from an EMBL/GenBank/DDBJ whole genome shotgun (WGS) entry which is preliminary data.</text>
</comment>
<evidence type="ECO:0000313" key="8">
    <source>
        <dbReference type="EMBL" id="OOR85429.1"/>
    </source>
</evidence>
<dbReference type="AlphaFoldDB" id="A0A1S9ZPB8"/>
<evidence type="ECO:0000256" key="2">
    <source>
        <dbReference type="ARBA" id="ARBA00022487"/>
    </source>
</evidence>
<dbReference type="GO" id="GO:0018738">
    <property type="term" value="F:S-formylglutathione hydrolase activity"/>
    <property type="evidence" value="ECO:0007669"/>
    <property type="project" value="UniProtKB-UniRule"/>
</dbReference>
<dbReference type="InterPro" id="IPR014186">
    <property type="entry name" value="S-formylglutathione_hydrol"/>
</dbReference>
<dbReference type="Gene3D" id="3.40.50.1820">
    <property type="entry name" value="alpha/beta hydrolase"/>
    <property type="match status" value="1"/>
</dbReference>
<accession>A0A1S9ZPB8</accession>
<comment type="catalytic activity">
    <reaction evidence="4 7">
        <text>S-formylglutathione + H2O = formate + glutathione + H(+)</text>
        <dbReference type="Rhea" id="RHEA:14961"/>
        <dbReference type="ChEBI" id="CHEBI:15377"/>
        <dbReference type="ChEBI" id="CHEBI:15378"/>
        <dbReference type="ChEBI" id="CHEBI:15740"/>
        <dbReference type="ChEBI" id="CHEBI:57688"/>
        <dbReference type="ChEBI" id="CHEBI:57925"/>
        <dbReference type="EC" id="3.1.2.12"/>
    </reaction>
</comment>
<sequence>MELISCHKMFDGEHRRYRHFSKAAQGNMIFAIYLPKQALEGARLPVLYYLSGLTCNDENFSTKAGAQQHAAKHGIILVMPDTSPRGESVPDDEAYDLGQGAGFYVNATVSPWSAHYHMYDYVVHELPMLIEANFKVSSKAICGHSMGGHGALQIGLKNPDAYTSISAFAPIVNPSMTPWGQKAFTAYLGEQKSDWQEYDSTYLVAKVPKSLPIRIDQGLADDFYPNQLQPERFVAAAQANGVEVDLHLHDGYDHSYFFVASFIEAHIKFHAKYLNDSDAQARSDSL</sequence>
<keyword evidence="3 7" id="KW-0378">Hydrolase</keyword>
<evidence type="ECO:0000256" key="1">
    <source>
        <dbReference type="ARBA" id="ARBA00005622"/>
    </source>
</evidence>
<feature type="active site" description="Charge relay system" evidence="6">
    <location>
        <position position="145"/>
    </location>
</feature>
<dbReference type="PANTHER" id="PTHR10061:SF1">
    <property type="entry name" value="S-FORMYLGLUTATHIONE HYDROLASE YEIG"/>
    <property type="match status" value="1"/>
</dbReference>
<dbReference type="EMBL" id="MUXT01000001">
    <property type="protein sequence ID" value="OOR85429.1"/>
    <property type="molecule type" value="Genomic_DNA"/>
</dbReference>
<dbReference type="GO" id="GO:0052689">
    <property type="term" value="F:carboxylic ester hydrolase activity"/>
    <property type="evidence" value="ECO:0007669"/>
    <property type="project" value="UniProtKB-KW"/>
</dbReference>
<dbReference type="EC" id="3.1.2.12" evidence="5 7"/>
<proteinExistence type="inferred from homology"/>
<comment type="function">
    <text evidence="7">Serine hydrolase involved in the detoxification of formaldehyde.</text>
</comment>
<evidence type="ECO:0000313" key="9">
    <source>
        <dbReference type="Proteomes" id="UP000190322"/>
    </source>
</evidence>
<dbReference type="Proteomes" id="UP000190322">
    <property type="component" value="Unassembled WGS sequence"/>
</dbReference>
<feature type="active site" description="Charge relay system" evidence="6">
    <location>
        <position position="254"/>
    </location>
</feature>
<dbReference type="GO" id="GO:0005829">
    <property type="term" value="C:cytosol"/>
    <property type="evidence" value="ECO:0007669"/>
    <property type="project" value="TreeGrafter"/>
</dbReference>
<dbReference type="SUPFAM" id="SSF53474">
    <property type="entry name" value="alpha/beta-Hydrolases"/>
    <property type="match status" value="1"/>
</dbReference>
<feature type="active site" description="Charge relay system" evidence="6">
    <location>
        <position position="221"/>
    </location>
</feature>
<evidence type="ECO:0000256" key="6">
    <source>
        <dbReference type="PIRSR" id="PIRSR614186-1"/>
    </source>
</evidence>
<evidence type="ECO:0000256" key="4">
    <source>
        <dbReference type="ARBA" id="ARBA00047590"/>
    </source>
</evidence>
<evidence type="ECO:0000256" key="7">
    <source>
        <dbReference type="RuleBase" id="RU363068"/>
    </source>
</evidence>